<dbReference type="InterPro" id="IPR048666">
    <property type="entry name" value="RedAm-like_C"/>
</dbReference>
<evidence type="ECO:0000259" key="3">
    <source>
        <dbReference type="Pfam" id="PF21761"/>
    </source>
</evidence>
<dbReference type="InterPro" id="IPR015815">
    <property type="entry name" value="HIBADH-related"/>
</dbReference>
<dbReference type="Gene3D" id="1.10.1040.10">
    <property type="entry name" value="N-(1-d-carboxylethyl)-l-norvaline Dehydrogenase, domain 2"/>
    <property type="match status" value="1"/>
</dbReference>
<accession>A0A5M8AKV7</accession>
<dbReference type="GO" id="GO:0016491">
    <property type="term" value="F:oxidoreductase activity"/>
    <property type="evidence" value="ECO:0007669"/>
    <property type="project" value="UniProtKB-KW"/>
</dbReference>
<dbReference type="Pfam" id="PF21761">
    <property type="entry name" value="RedAm-like_C"/>
    <property type="match status" value="1"/>
</dbReference>
<evidence type="ECO:0000256" key="1">
    <source>
        <dbReference type="ARBA" id="ARBA00023002"/>
    </source>
</evidence>
<dbReference type="PANTHER" id="PTHR43580">
    <property type="entry name" value="OXIDOREDUCTASE GLYR1-RELATED"/>
    <property type="match status" value="1"/>
</dbReference>
<dbReference type="InterPro" id="IPR008927">
    <property type="entry name" value="6-PGluconate_DH-like_C_sf"/>
</dbReference>
<evidence type="ECO:0000259" key="2">
    <source>
        <dbReference type="Pfam" id="PF03446"/>
    </source>
</evidence>
<dbReference type="EMBL" id="VWRN01000031">
    <property type="protein sequence ID" value="KAA6124577.1"/>
    <property type="molecule type" value="Genomic_DNA"/>
</dbReference>
<dbReference type="SUPFAM" id="SSF48179">
    <property type="entry name" value="6-phosphogluconate dehydrogenase C-terminal domain-like"/>
    <property type="match status" value="1"/>
</dbReference>
<dbReference type="Pfam" id="PF03446">
    <property type="entry name" value="NAD_binding_2"/>
    <property type="match status" value="1"/>
</dbReference>
<dbReference type="Proteomes" id="UP000324324">
    <property type="component" value="Unassembled WGS sequence"/>
</dbReference>
<name>A0A5M8AKV7_9BURK</name>
<feature type="domain" description="NADPH-dependent reductive aminase-like C-terminal" evidence="3">
    <location>
        <begin position="162"/>
        <end position="287"/>
    </location>
</feature>
<sequence>MKTVAVIGLGQMGTKLASLLLQAGMEVHVWNRTPDKAASLASHGAIVADTAAQAAAAAEAVVICVHDYAATHAILSGDGVKAALKGKLVLQLTTGSPQDAKELAAVAREVGAGYLDGAIQVAPEQMGQPDTTILVSGSRAAHADARDLLAALGGNIVYLGEDAAAAATMDLATLSYVYGASMGFFQGAALAQAEGLDVGVYGGIVEAMSPSFGAFLRHEGNVIEKGDFAISQSPLSISVDATRRIEEAMRRQGLRSELPALIAQLLRDAEDAGYANEEFAAVTKILRGAAAPTSVG</sequence>
<dbReference type="InterPro" id="IPR051265">
    <property type="entry name" value="HIBADH-related_NP60_sf"/>
</dbReference>
<dbReference type="InterPro" id="IPR013328">
    <property type="entry name" value="6PGD_dom2"/>
</dbReference>
<dbReference type="PIRSF" id="PIRSF000103">
    <property type="entry name" value="HIBADH"/>
    <property type="match status" value="1"/>
</dbReference>
<evidence type="ECO:0000313" key="5">
    <source>
        <dbReference type="Proteomes" id="UP000324324"/>
    </source>
</evidence>
<protein>
    <submittedName>
        <fullName evidence="4">NAD(P)-dependent oxidoreductase</fullName>
    </submittedName>
</protein>
<dbReference type="InterPro" id="IPR006115">
    <property type="entry name" value="6PGDH_NADP-bd"/>
</dbReference>
<evidence type="ECO:0000313" key="4">
    <source>
        <dbReference type="EMBL" id="KAA6124577.1"/>
    </source>
</evidence>
<dbReference type="GO" id="GO:0050661">
    <property type="term" value="F:NADP binding"/>
    <property type="evidence" value="ECO:0007669"/>
    <property type="project" value="InterPro"/>
</dbReference>
<comment type="caution">
    <text evidence="4">The sequence shown here is derived from an EMBL/GenBank/DDBJ whole genome shotgun (WGS) entry which is preliminary data.</text>
</comment>
<keyword evidence="5" id="KW-1185">Reference proteome</keyword>
<proteinExistence type="predicted"/>
<gene>
    <name evidence="4" type="ORF">F1599_11780</name>
</gene>
<feature type="domain" description="6-phosphogluconate dehydrogenase NADP-binding" evidence="2">
    <location>
        <begin position="3"/>
        <end position="160"/>
    </location>
</feature>
<organism evidence="4 5">
    <name type="scientific">Cupriavidus cauae</name>
    <dbReference type="NCBI Taxonomy" id="2608999"/>
    <lineage>
        <taxon>Bacteria</taxon>
        <taxon>Pseudomonadati</taxon>
        <taxon>Pseudomonadota</taxon>
        <taxon>Betaproteobacteria</taxon>
        <taxon>Burkholderiales</taxon>
        <taxon>Burkholderiaceae</taxon>
        <taxon>Cupriavidus</taxon>
    </lineage>
</organism>
<keyword evidence="1" id="KW-0560">Oxidoreductase</keyword>
<dbReference type="AlphaFoldDB" id="A0A5M8AKV7"/>
<dbReference type="SUPFAM" id="SSF51735">
    <property type="entry name" value="NAD(P)-binding Rossmann-fold domains"/>
    <property type="match status" value="1"/>
</dbReference>
<reference evidence="4 5" key="1">
    <citation type="submission" date="2019-09" db="EMBL/GenBank/DDBJ databases">
        <title>Isolation of a novel species in the genus Cupriavidus from patients with sepsis using whole genome sequencing.</title>
        <authorList>
            <person name="Kweon O.J."/>
            <person name="Lee M.-K."/>
        </authorList>
    </citation>
    <scope>NUCLEOTIDE SEQUENCE [LARGE SCALE GENOMIC DNA]</scope>
    <source>
        <strain evidence="4 5">MKL-01</strain>
    </source>
</reference>
<dbReference type="PANTHER" id="PTHR43580:SF2">
    <property type="entry name" value="CYTOKINE-LIKE NUCLEAR FACTOR N-PAC"/>
    <property type="match status" value="1"/>
</dbReference>
<dbReference type="InterPro" id="IPR036291">
    <property type="entry name" value="NAD(P)-bd_dom_sf"/>
</dbReference>
<dbReference type="Gene3D" id="3.40.50.720">
    <property type="entry name" value="NAD(P)-binding Rossmann-like Domain"/>
    <property type="match status" value="1"/>
</dbReference>